<evidence type="ECO:0000313" key="1">
    <source>
        <dbReference type="EMBL" id="MBK1867233.1"/>
    </source>
</evidence>
<gene>
    <name evidence="1" type="ORF">JHL16_12825</name>
</gene>
<evidence type="ECO:0000313" key="2">
    <source>
        <dbReference type="Proteomes" id="UP000616151"/>
    </source>
</evidence>
<dbReference type="Proteomes" id="UP000616151">
    <property type="component" value="Unassembled WGS sequence"/>
</dbReference>
<name>A0ACC5R4C9_9HYPH</name>
<proteinExistence type="predicted"/>
<accession>A0ACC5R4C9</accession>
<protein>
    <submittedName>
        <fullName evidence="1">Uncharacterized protein</fullName>
    </submittedName>
</protein>
<organism evidence="1 2">
    <name type="scientific">Taklimakanibacter albus</name>
    <dbReference type="NCBI Taxonomy" id="2800327"/>
    <lineage>
        <taxon>Bacteria</taxon>
        <taxon>Pseudomonadati</taxon>
        <taxon>Pseudomonadota</taxon>
        <taxon>Alphaproteobacteria</taxon>
        <taxon>Hyphomicrobiales</taxon>
        <taxon>Aestuariivirgaceae</taxon>
        <taxon>Taklimakanibacter</taxon>
    </lineage>
</organism>
<comment type="caution">
    <text evidence="1">The sequence shown here is derived from an EMBL/GenBank/DDBJ whole genome shotgun (WGS) entry which is preliminary data.</text>
</comment>
<keyword evidence="2" id="KW-1185">Reference proteome</keyword>
<sequence length="172" mass="19618">MTATYRALRSKVFELCEQSKFRDAIALCRAKIDKARDEDEHVRISLLIPYILGCEGRDSESVEAQQSIVDANDLHRGEFYDLLLTLINQGDHEQAIATADQLIEVDKKFPFQSFTSSAYFHKAYAAWKLRRFRQAKAALDKSDEKGAIWIDGHLLSRRQLASNISRKGLDPT</sequence>
<dbReference type="EMBL" id="JAENHL010000007">
    <property type="protein sequence ID" value="MBK1867233.1"/>
    <property type="molecule type" value="Genomic_DNA"/>
</dbReference>
<reference evidence="1" key="1">
    <citation type="submission" date="2021-01" db="EMBL/GenBank/DDBJ databases">
        <authorList>
            <person name="Sun Q."/>
        </authorList>
    </citation>
    <scope>NUCLEOTIDE SEQUENCE</scope>
    <source>
        <strain evidence="1">YIM B02566</strain>
    </source>
</reference>